<comment type="caution">
    <text evidence="1">The sequence shown here is derived from an EMBL/GenBank/DDBJ whole genome shotgun (WGS) entry which is preliminary data.</text>
</comment>
<dbReference type="AlphaFoldDB" id="A0A1X2HCI0"/>
<organism evidence="1 2">
    <name type="scientific">Syncephalastrum racemosum</name>
    <name type="common">Filamentous fungus</name>
    <dbReference type="NCBI Taxonomy" id="13706"/>
    <lineage>
        <taxon>Eukaryota</taxon>
        <taxon>Fungi</taxon>
        <taxon>Fungi incertae sedis</taxon>
        <taxon>Mucoromycota</taxon>
        <taxon>Mucoromycotina</taxon>
        <taxon>Mucoromycetes</taxon>
        <taxon>Mucorales</taxon>
        <taxon>Syncephalastraceae</taxon>
        <taxon>Syncephalastrum</taxon>
    </lineage>
</organism>
<dbReference type="OrthoDB" id="2270892at2759"/>
<evidence type="ECO:0000313" key="2">
    <source>
        <dbReference type="Proteomes" id="UP000242180"/>
    </source>
</evidence>
<evidence type="ECO:0000313" key="1">
    <source>
        <dbReference type="EMBL" id="ORY96501.1"/>
    </source>
</evidence>
<dbReference type="Proteomes" id="UP000242180">
    <property type="component" value="Unassembled WGS sequence"/>
</dbReference>
<protein>
    <submittedName>
        <fullName evidence="1">Uncharacterized protein</fullName>
    </submittedName>
</protein>
<reference evidence="1 2" key="1">
    <citation type="submission" date="2016-07" db="EMBL/GenBank/DDBJ databases">
        <title>Pervasive Adenine N6-methylation of Active Genes in Fungi.</title>
        <authorList>
            <consortium name="DOE Joint Genome Institute"/>
            <person name="Mondo S.J."/>
            <person name="Dannebaum R.O."/>
            <person name="Kuo R.C."/>
            <person name="Labutti K."/>
            <person name="Haridas S."/>
            <person name="Kuo A."/>
            <person name="Salamov A."/>
            <person name="Ahrendt S.R."/>
            <person name="Lipzen A."/>
            <person name="Sullivan W."/>
            <person name="Andreopoulos W.B."/>
            <person name="Clum A."/>
            <person name="Lindquist E."/>
            <person name="Daum C."/>
            <person name="Ramamoorthy G.K."/>
            <person name="Gryganskyi A."/>
            <person name="Culley D."/>
            <person name="Magnuson J.K."/>
            <person name="James T.Y."/>
            <person name="O'Malley M.A."/>
            <person name="Stajich J.E."/>
            <person name="Spatafora J.W."/>
            <person name="Visel A."/>
            <person name="Grigoriev I.V."/>
        </authorList>
    </citation>
    <scope>NUCLEOTIDE SEQUENCE [LARGE SCALE GENOMIC DNA]</scope>
    <source>
        <strain evidence="1 2">NRRL 2496</strain>
    </source>
</reference>
<keyword evidence="2" id="KW-1185">Reference proteome</keyword>
<gene>
    <name evidence="1" type="ORF">BCR43DRAFT_524582</name>
</gene>
<accession>A0A1X2HCI0</accession>
<proteinExistence type="predicted"/>
<sequence>MALAVSSSAVVDFLQFATIHRPSDWQNYVQIGVTAEDLFAIVGEHVPGASPQICQWLSADTQSDKGPRLRKPDSFIKWFSPSLDHAKHGHFNHAAYRESVRQQQEWITVGYARKSKPNDAAESHCKCLQRRVNTLHSKDLCRHVFVSTYSDATSELRTRDVTLSSP</sequence>
<dbReference type="EMBL" id="MCGN01000005">
    <property type="protein sequence ID" value="ORY96501.1"/>
    <property type="molecule type" value="Genomic_DNA"/>
</dbReference>
<name>A0A1X2HCI0_SYNRA</name>
<dbReference type="InParanoid" id="A0A1X2HCI0"/>